<feature type="compositionally biased region" description="Low complexity" evidence="8">
    <location>
        <begin position="583"/>
        <end position="594"/>
    </location>
</feature>
<feature type="compositionally biased region" description="Low complexity" evidence="8">
    <location>
        <begin position="737"/>
        <end position="749"/>
    </location>
</feature>
<feature type="region of interest" description="Disordered" evidence="8">
    <location>
        <begin position="715"/>
        <end position="749"/>
    </location>
</feature>
<dbReference type="GO" id="GO:0016020">
    <property type="term" value="C:membrane"/>
    <property type="evidence" value="ECO:0007669"/>
    <property type="project" value="UniProtKB-SubCell"/>
</dbReference>
<evidence type="ECO:0000256" key="9">
    <source>
        <dbReference type="SAM" id="Phobius"/>
    </source>
</evidence>
<feature type="region of interest" description="Disordered" evidence="8">
    <location>
        <begin position="475"/>
        <end position="697"/>
    </location>
</feature>
<keyword evidence="3" id="KW-0963">Cytoplasm</keyword>
<feature type="signal peptide" evidence="10">
    <location>
        <begin position="1"/>
        <end position="17"/>
    </location>
</feature>
<sequence length="822" mass="87942">SLSLALSVSLCLSLSLSVSLSLCLSLSVSLSLCLSLTLSLSPSTGPVPSESSEDVPASQPLPTQASPARGKMVSPSSTPAELGDTTSLSPSRPAVSLGGGIRCALPTSGDSSPGGDEAIAMNLNDSQKLCAQIPDSLGALESHRSSLLPVAEEEEMTVESATDAVDMAGTHPERSDVTTATSGVNGCPADSPNKADREGGNTTSDTAGPPGSSRAGADTRLSPPGGDRDALQDKQQKGLEKEQSMEALEGQKGREDSEVSAATEKEGESSMVSEDTSEQDDRRNSWSLSASEKEVETEFHRLSLSFKCDMYTLEKRLRLEERSRDLAEENVRKEVASCQGLLQALSPLCEDDSQSVEIIQRLQKNLDILIQAMVRVSSRSETLGAIHQAMVRVSSRSETLGAIHQAMVRVSSRSETLGAIHQAMVRVSSRSETLGAIHQESRVGKAVEVMIQHVENLRRTYTKEHAELIELRESVSNSERSFGPHTDRGESVSNASAPLARTPTEASPCPTASGPLARTPTEVSPCPTASARSFGPHTDRGESVSNSERSFGPHTDRGESVSNSERSFGPHTDRDELSRLKKQSGSQYYKQSSSRRVSIAVIPRSGGAGLDMSKSPDSGEVETDRLSRRSPWKAGGGGQRPPLKRFVSSGGWPDGEGPRNSLDDTPSFSNRFGYDTDSHSEEERREEPVVVERRKSSLTELGNKLTSLIMPLKMQSQTPSPTHSKEQTTPPSHTPEPRTTTYPSTSSSSYLSTWRAGLGLGRGLWVWVLVLVVLACLLGLLASLLLQPAADAAPVGTGDSWMTIQQLLWPYASLRHNGQPPV</sequence>
<comment type="subcellular location">
    <subcellularLocation>
        <location evidence="2">Cytoplasm</location>
    </subcellularLocation>
    <subcellularLocation>
        <location evidence="1">Membrane</location>
        <topology evidence="1">Single-pass membrane protein</topology>
    </subcellularLocation>
</comment>
<keyword evidence="5 9" id="KW-1133">Transmembrane helix</keyword>
<evidence type="ECO:0000256" key="2">
    <source>
        <dbReference type="ARBA" id="ARBA00004496"/>
    </source>
</evidence>
<gene>
    <name evidence="11" type="ORF">ACEWY4_027785</name>
</gene>
<keyword evidence="4 9" id="KW-0812">Transmembrane</keyword>
<organism evidence="11 12">
    <name type="scientific">Coilia grayii</name>
    <name type="common">Gray's grenadier anchovy</name>
    <dbReference type="NCBI Taxonomy" id="363190"/>
    <lineage>
        <taxon>Eukaryota</taxon>
        <taxon>Metazoa</taxon>
        <taxon>Chordata</taxon>
        <taxon>Craniata</taxon>
        <taxon>Vertebrata</taxon>
        <taxon>Euteleostomi</taxon>
        <taxon>Actinopterygii</taxon>
        <taxon>Neopterygii</taxon>
        <taxon>Teleostei</taxon>
        <taxon>Clupei</taxon>
        <taxon>Clupeiformes</taxon>
        <taxon>Clupeoidei</taxon>
        <taxon>Engraulidae</taxon>
        <taxon>Coilinae</taxon>
        <taxon>Coilia</taxon>
    </lineage>
</organism>
<evidence type="ECO:0000256" key="8">
    <source>
        <dbReference type="SAM" id="MobiDB-lite"/>
    </source>
</evidence>
<evidence type="ECO:0000256" key="1">
    <source>
        <dbReference type="ARBA" id="ARBA00004167"/>
    </source>
</evidence>
<dbReference type="GO" id="GO:0005737">
    <property type="term" value="C:cytoplasm"/>
    <property type="evidence" value="ECO:0007669"/>
    <property type="project" value="UniProtKB-SubCell"/>
</dbReference>
<evidence type="ECO:0000256" key="7">
    <source>
        <dbReference type="ARBA" id="ARBA00023136"/>
    </source>
</evidence>
<accession>A0ABD1INN1</accession>
<feature type="region of interest" description="Disordered" evidence="8">
    <location>
        <begin position="44"/>
        <end position="119"/>
    </location>
</feature>
<feature type="compositionally biased region" description="Basic and acidic residues" evidence="8">
    <location>
        <begin position="674"/>
        <end position="697"/>
    </location>
</feature>
<evidence type="ECO:0000256" key="6">
    <source>
        <dbReference type="ARBA" id="ARBA00023054"/>
    </source>
</evidence>
<evidence type="ECO:0000256" key="3">
    <source>
        <dbReference type="ARBA" id="ARBA00022490"/>
    </source>
</evidence>
<name>A0ABD1INN1_9TELE</name>
<reference evidence="11 12" key="1">
    <citation type="submission" date="2024-09" db="EMBL/GenBank/DDBJ databases">
        <title>A chromosome-level genome assembly of Gray's grenadier anchovy, Coilia grayii.</title>
        <authorList>
            <person name="Fu Z."/>
        </authorList>
    </citation>
    <scope>NUCLEOTIDE SEQUENCE [LARGE SCALE GENOMIC DNA]</scope>
    <source>
        <strain evidence="11">G4</strain>
        <tissue evidence="11">Muscle</tissue>
    </source>
</reference>
<evidence type="ECO:0000313" key="12">
    <source>
        <dbReference type="Proteomes" id="UP001591681"/>
    </source>
</evidence>
<feature type="region of interest" description="Disordered" evidence="8">
    <location>
        <begin position="150"/>
        <end position="292"/>
    </location>
</feature>
<dbReference type="Pfam" id="PF05781">
    <property type="entry name" value="MRVI1"/>
    <property type="match status" value="3"/>
</dbReference>
<feature type="transmembrane region" description="Helical" evidence="9">
    <location>
        <begin position="764"/>
        <end position="786"/>
    </location>
</feature>
<dbReference type="Proteomes" id="UP001591681">
    <property type="component" value="Unassembled WGS sequence"/>
</dbReference>
<dbReference type="InterPro" id="IPR008677">
    <property type="entry name" value="MRVI1"/>
</dbReference>
<protein>
    <recommendedName>
        <fullName evidence="13">Lymphoid-restricted membrane protein</fullName>
    </recommendedName>
</protein>
<feature type="non-terminal residue" evidence="11">
    <location>
        <position position="1"/>
    </location>
</feature>
<feature type="compositionally biased region" description="Basic and acidic residues" evidence="8">
    <location>
        <begin position="226"/>
        <end position="268"/>
    </location>
</feature>
<keyword evidence="12" id="KW-1185">Reference proteome</keyword>
<evidence type="ECO:0000256" key="5">
    <source>
        <dbReference type="ARBA" id="ARBA00022989"/>
    </source>
</evidence>
<feature type="compositionally biased region" description="Polar residues" evidence="8">
    <location>
        <begin position="74"/>
        <end position="90"/>
    </location>
</feature>
<dbReference type="AlphaFoldDB" id="A0ABD1INN1"/>
<dbReference type="PANTHER" id="PTHR15352:SF3">
    <property type="entry name" value="INOSITOL 1,4,5-TRIPHOSPHATE RECEPTOR ASSOCIATED 2"/>
    <property type="match status" value="1"/>
</dbReference>
<feature type="compositionally biased region" description="Polar residues" evidence="8">
    <location>
        <begin position="715"/>
        <end position="731"/>
    </location>
</feature>
<proteinExistence type="predicted"/>
<evidence type="ECO:0000256" key="10">
    <source>
        <dbReference type="SAM" id="SignalP"/>
    </source>
</evidence>
<keyword evidence="10" id="KW-0732">Signal</keyword>
<dbReference type="EMBL" id="JBHFQA010000182">
    <property type="protein sequence ID" value="KAL2076613.1"/>
    <property type="molecule type" value="Genomic_DNA"/>
</dbReference>
<evidence type="ECO:0000256" key="4">
    <source>
        <dbReference type="ARBA" id="ARBA00022692"/>
    </source>
</evidence>
<evidence type="ECO:0000313" key="11">
    <source>
        <dbReference type="EMBL" id="KAL2076613.1"/>
    </source>
</evidence>
<dbReference type="PANTHER" id="PTHR15352">
    <property type="entry name" value="LYMPHOID-RESTRICTED MEMBRANE PROTEIN, JAW1"/>
    <property type="match status" value="1"/>
</dbReference>
<keyword evidence="7 9" id="KW-0472">Membrane</keyword>
<keyword evidence="6" id="KW-0175">Coiled coil</keyword>
<evidence type="ECO:0008006" key="13">
    <source>
        <dbReference type="Google" id="ProtNLM"/>
    </source>
</evidence>
<comment type="caution">
    <text evidence="11">The sequence shown here is derived from an EMBL/GenBank/DDBJ whole genome shotgun (WGS) entry which is preliminary data.</text>
</comment>
<feature type="chain" id="PRO_5044816139" description="Lymphoid-restricted membrane protein" evidence="10">
    <location>
        <begin position="18"/>
        <end position="822"/>
    </location>
</feature>